<gene>
    <name evidence="1" type="ORF">AG0111_0g8710</name>
</gene>
<protein>
    <submittedName>
        <fullName evidence="1">Uncharacterized protein</fullName>
    </submittedName>
</protein>
<name>A0ACB6FE26_9PLEO</name>
<comment type="caution">
    <text evidence="1">The sequence shown here is derived from an EMBL/GenBank/DDBJ whole genome shotgun (WGS) entry which is preliminary data.</text>
</comment>
<evidence type="ECO:0000313" key="1">
    <source>
        <dbReference type="EMBL" id="KAB2102703.1"/>
    </source>
</evidence>
<accession>A0ACB6FE26</accession>
<keyword evidence="2" id="KW-1185">Reference proteome</keyword>
<dbReference type="EMBL" id="PDWZ02000009">
    <property type="protein sequence ID" value="KAB2102703.1"/>
    <property type="molecule type" value="Genomic_DNA"/>
</dbReference>
<reference evidence="1 2" key="1">
    <citation type="journal article" date="2019" name="bioRxiv">
        <title>Genomics, evolutionary history and diagnostics of the Alternaria alternata species group including apple and Asian pear pathotypes.</title>
        <authorList>
            <person name="Armitage A.D."/>
            <person name="Cockerton H.M."/>
            <person name="Sreenivasaprasad S."/>
            <person name="Woodhall J.W."/>
            <person name="Lane C.R."/>
            <person name="Harrison R.J."/>
            <person name="Clarkson J.P."/>
        </authorList>
    </citation>
    <scope>NUCLEOTIDE SEQUENCE [LARGE SCALE GENOMIC DNA]</scope>
    <source>
        <strain evidence="1 2">FERA 650</strain>
    </source>
</reference>
<proteinExistence type="predicted"/>
<sequence>MDTDRRPPPAGPCLSAESSYLLQAPQSSNQTLLHFSNEHYRIPTITTIDSPTLCVPFSNPSIQELSEPPWLQESLRATIPGHVALSDLELMPSSLGYGDLTPLVDWCDNADSTAYLDPTSQILSSRWTDDSSLTTLLERSPTSHTCETSKESGKSLPHGRMDPARRWLHAHPFDQYPTAGQKVELAAAAGMTIPQVNRRLTNLRKRDRHVLDELCDDLDADINASGASRYQILLGTAVNSRRKGKRRYVPRPSLTNGKRSTIHPLGPSTDGSGDTANRYHCTVYPRKSFKNPYSWERHEAGVHHFGSTRWFCLLNNARIMPGTECVFCSDTVHDMSHFDQHNIQDCLAKDKSARVSDRKDGLKQHIVGKHLFTANDYTKKGFEPPDAWSETEDGFSLNPDGLWCGFCKCPFETTTARMEHVAQHFREGLQISAWVPRLDAPKAMLA</sequence>
<evidence type="ECO:0000313" key="2">
    <source>
        <dbReference type="Proteomes" id="UP000293547"/>
    </source>
</evidence>
<organism evidence="1 2">
    <name type="scientific">Alternaria gaisen</name>
    <dbReference type="NCBI Taxonomy" id="167740"/>
    <lineage>
        <taxon>Eukaryota</taxon>
        <taxon>Fungi</taxon>
        <taxon>Dikarya</taxon>
        <taxon>Ascomycota</taxon>
        <taxon>Pezizomycotina</taxon>
        <taxon>Dothideomycetes</taxon>
        <taxon>Pleosporomycetidae</taxon>
        <taxon>Pleosporales</taxon>
        <taxon>Pleosporineae</taxon>
        <taxon>Pleosporaceae</taxon>
        <taxon>Alternaria</taxon>
        <taxon>Alternaria sect. Alternaria</taxon>
    </lineage>
</organism>
<dbReference type="Proteomes" id="UP000293547">
    <property type="component" value="Unassembled WGS sequence"/>
</dbReference>